<dbReference type="InterPro" id="IPR030190">
    <property type="entry name" value="MacA_alpha-hairpin_sf"/>
</dbReference>
<dbReference type="InterPro" id="IPR050465">
    <property type="entry name" value="UPF0194_transport"/>
</dbReference>
<protein>
    <submittedName>
        <fullName evidence="4">Efflux RND transporter periplasmic adaptor subunit</fullName>
    </submittedName>
</protein>
<evidence type="ECO:0000313" key="5">
    <source>
        <dbReference type="Proteomes" id="UP001597101"/>
    </source>
</evidence>
<feature type="domain" description="YknX-like C-terminal permuted SH3-like" evidence="3">
    <location>
        <begin position="329"/>
        <end position="396"/>
    </location>
</feature>
<dbReference type="PANTHER" id="PTHR32347">
    <property type="entry name" value="EFFLUX SYSTEM COMPONENT YKNX-RELATED"/>
    <property type="match status" value="1"/>
</dbReference>
<evidence type="ECO:0000256" key="2">
    <source>
        <dbReference type="ARBA" id="ARBA00023054"/>
    </source>
</evidence>
<gene>
    <name evidence="4" type="ORF">ACFQ14_00240</name>
</gene>
<dbReference type="Gene3D" id="6.10.140.1990">
    <property type="match status" value="1"/>
</dbReference>
<evidence type="ECO:0000313" key="4">
    <source>
        <dbReference type="EMBL" id="MFD0914828.1"/>
    </source>
</evidence>
<dbReference type="PANTHER" id="PTHR32347:SF29">
    <property type="entry name" value="UPF0194 MEMBRANE PROTEIN YBHG"/>
    <property type="match status" value="1"/>
</dbReference>
<sequence>MQTWLKRTGITVVVAVIGLGFYEAIRERPISVDLAIVERADMRVSIKEEGQTRVQDIYSLSAPIAGHLDRIILDEGQAVLANTTVVASIHPLDPPFLDQRTEEELRSAVKAAQSAVALAKVEHNRAKMALQLNQSEYDRAAELAKKKVLPLSQLEKAFNALELQKAQVESAKAAINLRVAELESVRARQRQPQTTSTSPSGQDCCIQLLAPVDGVVLKVMARSEQAVSPGSVIAEIGNPRNLEVIVDLLSADAAKVKPGTEVRMTDWGGDTVLIGTVKRVDPAAFTKVSSLGIEEQRVNVVIDLPSPPESLGHGYRVLVDLVVWSQSDVLQVPIGALFRSSGQWATYVDDQGVARLTLIELGQMTDETAQVLQGLEDGQRVVLYPNDALTDGAMIEPR</sequence>
<comment type="subcellular location">
    <subcellularLocation>
        <location evidence="1">Cell envelope</location>
    </subcellularLocation>
</comment>
<dbReference type="Gene3D" id="2.40.30.170">
    <property type="match status" value="1"/>
</dbReference>
<evidence type="ECO:0000259" key="3">
    <source>
        <dbReference type="Pfam" id="PF25989"/>
    </source>
</evidence>
<dbReference type="RefSeq" id="WP_377210688.1">
    <property type="nucleotide sequence ID" value="NZ_JBHTJV010000002.1"/>
</dbReference>
<accession>A0ABW3FAH2</accession>
<keyword evidence="5" id="KW-1185">Reference proteome</keyword>
<keyword evidence="2" id="KW-0175">Coiled coil</keyword>
<evidence type="ECO:0000256" key="1">
    <source>
        <dbReference type="ARBA" id="ARBA00004196"/>
    </source>
</evidence>
<dbReference type="Pfam" id="PF25989">
    <property type="entry name" value="YknX_C"/>
    <property type="match status" value="1"/>
</dbReference>
<dbReference type="EMBL" id="JBHTJV010000002">
    <property type="protein sequence ID" value="MFD0914828.1"/>
    <property type="molecule type" value="Genomic_DNA"/>
</dbReference>
<dbReference type="Proteomes" id="UP001597101">
    <property type="component" value="Unassembled WGS sequence"/>
</dbReference>
<reference evidence="5" key="1">
    <citation type="journal article" date="2019" name="Int. J. Syst. Evol. Microbiol.">
        <title>The Global Catalogue of Microorganisms (GCM) 10K type strain sequencing project: providing services to taxonomists for standard genome sequencing and annotation.</title>
        <authorList>
            <consortium name="The Broad Institute Genomics Platform"/>
            <consortium name="The Broad Institute Genome Sequencing Center for Infectious Disease"/>
            <person name="Wu L."/>
            <person name="Ma J."/>
        </authorList>
    </citation>
    <scope>NUCLEOTIDE SEQUENCE [LARGE SCALE GENOMIC DNA]</scope>
    <source>
        <strain evidence="5">CCUG 60023</strain>
    </source>
</reference>
<dbReference type="InterPro" id="IPR058637">
    <property type="entry name" value="YknX-like_C"/>
</dbReference>
<proteinExistence type="predicted"/>
<comment type="caution">
    <text evidence="4">The sequence shown here is derived from an EMBL/GenBank/DDBJ whole genome shotgun (WGS) entry which is preliminary data.</text>
</comment>
<name>A0ABW3FAH2_9HYPH</name>
<organism evidence="4 5">
    <name type="scientific">Pseudahrensia aquimaris</name>
    <dbReference type="NCBI Taxonomy" id="744461"/>
    <lineage>
        <taxon>Bacteria</taxon>
        <taxon>Pseudomonadati</taxon>
        <taxon>Pseudomonadota</taxon>
        <taxon>Alphaproteobacteria</taxon>
        <taxon>Hyphomicrobiales</taxon>
        <taxon>Ahrensiaceae</taxon>
        <taxon>Pseudahrensia</taxon>
    </lineage>
</organism>
<dbReference type="Gene3D" id="2.40.420.20">
    <property type="match status" value="1"/>
</dbReference>